<dbReference type="InterPro" id="IPR050191">
    <property type="entry name" value="ATP-dep_DNA_ligase"/>
</dbReference>
<dbReference type="Proteomes" id="UP000199352">
    <property type="component" value="Unassembled WGS sequence"/>
</dbReference>
<dbReference type="AlphaFoldDB" id="A0A1H9W3A5"/>
<dbReference type="Pfam" id="PF04679">
    <property type="entry name" value="DNA_ligase_A_C"/>
    <property type="match status" value="1"/>
</dbReference>
<dbReference type="InterPro" id="IPR012310">
    <property type="entry name" value="DNA_ligase_ATP-dep_cent"/>
</dbReference>
<comment type="similarity">
    <text evidence="1">Belongs to the ATP-dependent DNA ligase family.</text>
</comment>
<evidence type="ECO:0000256" key="1">
    <source>
        <dbReference type="ARBA" id="ARBA00007572"/>
    </source>
</evidence>
<dbReference type="SUPFAM" id="SSF50249">
    <property type="entry name" value="Nucleic acid-binding proteins"/>
    <property type="match status" value="1"/>
</dbReference>
<dbReference type="Gene3D" id="2.40.50.140">
    <property type="entry name" value="Nucleic acid-binding proteins"/>
    <property type="match status" value="1"/>
</dbReference>
<evidence type="ECO:0000313" key="6">
    <source>
        <dbReference type="EMBL" id="SES28440.1"/>
    </source>
</evidence>
<organism evidence="6 7">
    <name type="scientific">Lentzea xinjiangensis</name>
    <dbReference type="NCBI Taxonomy" id="402600"/>
    <lineage>
        <taxon>Bacteria</taxon>
        <taxon>Bacillati</taxon>
        <taxon>Actinomycetota</taxon>
        <taxon>Actinomycetes</taxon>
        <taxon>Pseudonocardiales</taxon>
        <taxon>Pseudonocardiaceae</taxon>
        <taxon>Lentzea</taxon>
    </lineage>
</organism>
<dbReference type="Pfam" id="PF01068">
    <property type="entry name" value="DNA_ligase_A_M"/>
    <property type="match status" value="1"/>
</dbReference>
<dbReference type="GO" id="GO:0006310">
    <property type="term" value="P:DNA recombination"/>
    <property type="evidence" value="ECO:0007669"/>
    <property type="project" value="InterPro"/>
</dbReference>
<dbReference type="InterPro" id="IPR012340">
    <property type="entry name" value="NA-bd_OB-fold"/>
</dbReference>
<evidence type="ECO:0000256" key="3">
    <source>
        <dbReference type="ARBA" id="ARBA00022598"/>
    </source>
</evidence>
<evidence type="ECO:0000259" key="5">
    <source>
        <dbReference type="PROSITE" id="PS50160"/>
    </source>
</evidence>
<dbReference type="PANTHER" id="PTHR45674:SF4">
    <property type="entry name" value="DNA LIGASE 1"/>
    <property type="match status" value="1"/>
</dbReference>
<comment type="catalytic activity">
    <reaction evidence="4">
        <text>ATP + (deoxyribonucleotide)n-3'-hydroxyl + 5'-phospho-(deoxyribonucleotide)m = (deoxyribonucleotide)n+m + AMP + diphosphate.</text>
        <dbReference type="EC" id="6.5.1.1"/>
    </reaction>
</comment>
<dbReference type="GO" id="GO:0003910">
    <property type="term" value="F:DNA ligase (ATP) activity"/>
    <property type="evidence" value="ECO:0007669"/>
    <property type="project" value="UniProtKB-EC"/>
</dbReference>
<dbReference type="GO" id="GO:0006281">
    <property type="term" value="P:DNA repair"/>
    <property type="evidence" value="ECO:0007669"/>
    <property type="project" value="InterPro"/>
</dbReference>
<evidence type="ECO:0000256" key="4">
    <source>
        <dbReference type="ARBA" id="ARBA00034003"/>
    </source>
</evidence>
<dbReference type="SUPFAM" id="SSF56091">
    <property type="entry name" value="DNA ligase/mRNA capping enzyme, catalytic domain"/>
    <property type="match status" value="1"/>
</dbReference>
<name>A0A1H9W3A5_9PSEU</name>
<keyword evidence="3 6" id="KW-0436">Ligase</keyword>
<dbReference type="GO" id="GO:0005524">
    <property type="term" value="F:ATP binding"/>
    <property type="evidence" value="ECO:0007669"/>
    <property type="project" value="InterPro"/>
</dbReference>
<sequence length="328" mass="35728">MSIAPSREELNGTLRAAAARFSLTITGRPGLRVALPVAGAVTGDGTRRWLRVGTERERDLGPLWIGTLEGNTITGITNPHVVGCAASRNDNPLLAQFPELEALSRVCGSHSVVLDGEIVAVGRDGRPHFELRRHRRGPATQWARSKAPVQYYVFDLLHLDGQSLLDVPYLVRRQMLVDLHLPGIDPAVQVPPAFPDTDPTVPLEVARQYGLEGAMYKRADSTYMPGVRSRSWIKCPLWNSQEVVIGGWTPGSGGRASTLGSLLLGAHDEQGRLLYVGRVGTGMSGQVLRDLRLRLRLRSPPRSTPSTAQCRVSTLAPRTGCDLNWSAK</sequence>
<protein>
    <recommendedName>
        <fullName evidence="2">DNA ligase (ATP)</fullName>
        <ecNumber evidence="2">6.5.1.1</ecNumber>
    </recommendedName>
</protein>
<feature type="domain" description="ATP-dependent DNA ligase family profile" evidence="5">
    <location>
        <begin position="142"/>
        <end position="268"/>
    </location>
</feature>
<dbReference type="InterPro" id="IPR012309">
    <property type="entry name" value="DNA_ligase_ATP-dep_C"/>
</dbReference>
<dbReference type="EMBL" id="FOFR01000030">
    <property type="protein sequence ID" value="SES28440.1"/>
    <property type="molecule type" value="Genomic_DNA"/>
</dbReference>
<gene>
    <name evidence="6" type="ORF">SAMN05216188_13052</name>
</gene>
<reference evidence="7" key="1">
    <citation type="submission" date="2016-10" db="EMBL/GenBank/DDBJ databases">
        <authorList>
            <person name="Varghese N."/>
            <person name="Submissions S."/>
        </authorList>
    </citation>
    <scope>NUCLEOTIDE SEQUENCE [LARGE SCALE GENOMIC DNA]</scope>
    <source>
        <strain evidence="7">CGMCC 4.3525</strain>
    </source>
</reference>
<dbReference type="EC" id="6.5.1.1" evidence="2"/>
<keyword evidence="7" id="KW-1185">Reference proteome</keyword>
<dbReference type="Gene3D" id="3.30.470.30">
    <property type="entry name" value="DNA ligase/mRNA capping enzyme"/>
    <property type="match status" value="1"/>
</dbReference>
<dbReference type="Gene3D" id="3.30.1490.70">
    <property type="match status" value="1"/>
</dbReference>
<evidence type="ECO:0000256" key="2">
    <source>
        <dbReference type="ARBA" id="ARBA00012727"/>
    </source>
</evidence>
<dbReference type="PANTHER" id="PTHR45674">
    <property type="entry name" value="DNA LIGASE 1/3 FAMILY MEMBER"/>
    <property type="match status" value="1"/>
</dbReference>
<accession>A0A1H9W3A5</accession>
<dbReference type="STRING" id="402600.SAMN05216188_13052"/>
<proteinExistence type="inferred from homology"/>
<evidence type="ECO:0000313" key="7">
    <source>
        <dbReference type="Proteomes" id="UP000199352"/>
    </source>
</evidence>
<dbReference type="PROSITE" id="PS50160">
    <property type="entry name" value="DNA_LIGASE_A3"/>
    <property type="match status" value="1"/>
</dbReference>